<gene>
    <name evidence="1" type="ORF">O6B32_06315</name>
</gene>
<dbReference type="RefSeq" id="WP_269484836.1">
    <property type="nucleotide sequence ID" value="NZ_JAPXGO010000004.1"/>
</dbReference>
<reference evidence="1" key="1">
    <citation type="submission" date="2022-12" db="EMBL/GenBank/DDBJ databases">
        <title>Species Delineation and Comparative Genomics within the Campylobacter ureolyticus Complex.</title>
        <authorList>
            <person name="Maki J."/>
            <person name="Howard M."/>
            <person name="Connelly S."/>
            <person name="Hardy D.J."/>
            <person name="Cameron A."/>
        </authorList>
    </citation>
    <scope>NUCLEOTIDE SEQUENCE</scope>
    <source>
        <strain evidence="1">URMC_787</strain>
    </source>
</reference>
<dbReference type="EMBL" id="JAPXGO010000004">
    <property type="protein sequence ID" value="MCZ6160090.1"/>
    <property type="molecule type" value="Genomic_DNA"/>
</dbReference>
<name>A0A9Q4PW39_9BACT</name>
<dbReference type="Proteomes" id="UP001075225">
    <property type="component" value="Unassembled WGS sequence"/>
</dbReference>
<accession>A0A9Q4PW39</accession>
<protein>
    <submittedName>
        <fullName evidence="1">Uncharacterized protein</fullName>
    </submittedName>
</protein>
<organism evidence="1 2">
    <name type="scientific">Campylobacter ureolyticus</name>
    <dbReference type="NCBI Taxonomy" id="827"/>
    <lineage>
        <taxon>Bacteria</taxon>
        <taxon>Pseudomonadati</taxon>
        <taxon>Campylobacterota</taxon>
        <taxon>Epsilonproteobacteria</taxon>
        <taxon>Campylobacterales</taxon>
        <taxon>Campylobacteraceae</taxon>
        <taxon>Campylobacter</taxon>
    </lineage>
</organism>
<proteinExistence type="predicted"/>
<sequence length="188" mass="22488">MATNKELQDFYDTIHCELKPNKKNKYYIIEEEAKASLIKQIYIKNNGNTYILRQKENKCKAIQELFKDKNLESCDFIIIINMNKNFKVFFCEIKSNKSEEKIKKAKSQIKTSKIFFKYLLEAYNFSFNKNINLKIENADEILIYPKLKFANSQKSHTNMQKTYGLKYREIECNNKKQYSIDDAKKFFD</sequence>
<comment type="caution">
    <text evidence="1">The sequence shown here is derived from an EMBL/GenBank/DDBJ whole genome shotgun (WGS) entry which is preliminary data.</text>
</comment>
<evidence type="ECO:0000313" key="1">
    <source>
        <dbReference type="EMBL" id="MCZ6160090.1"/>
    </source>
</evidence>
<dbReference type="AlphaFoldDB" id="A0A9Q4PW39"/>
<evidence type="ECO:0000313" key="2">
    <source>
        <dbReference type="Proteomes" id="UP001075225"/>
    </source>
</evidence>